<dbReference type="Gene3D" id="3.40.1080.10">
    <property type="entry name" value="Glutaconate Coenzyme A-transferase"/>
    <property type="match status" value="1"/>
</dbReference>
<protein>
    <submittedName>
        <fullName evidence="2">Putative CoA-transferase beta subunit</fullName>
        <ecNumber evidence="2">2.8.3.-</ecNumber>
    </submittedName>
</protein>
<accession>C1BDV7</accession>
<name>C1BDV7_RHOOB</name>
<geneLocation type="plasmid" evidence="2 3">
    <name>pROB02</name>
</geneLocation>
<organism evidence="2 3">
    <name type="scientific">Rhodococcus opacus (strain B4)</name>
    <dbReference type="NCBI Taxonomy" id="632772"/>
    <lineage>
        <taxon>Bacteria</taxon>
        <taxon>Bacillati</taxon>
        <taxon>Actinomycetota</taxon>
        <taxon>Actinomycetes</taxon>
        <taxon>Mycobacteriales</taxon>
        <taxon>Nocardiaceae</taxon>
        <taxon>Rhodococcus</taxon>
    </lineage>
</organism>
<evidence type="ECO:0000313" key="3">
    <source>
        <dbReference type="Proteomes" id="UP000002212"/>
    </source>
</evidence>
<proteinExistence type="inferred from homology"/>
<reference evidence="2 3" key="1">
    <citation type="journal article" date="2005" name="J. Biosci. Bioeng.">
        <title>Isolation and characterization of benzene-tolerant Rhodococcus opacus strains.</title>
        <authorList>
            <person name="Na K.S."/>
            <person name="Kuroda A."/>
            <person name="Takiguchi N."/>
            <person name="Ikeda T."/>
            <person name="Ohtake H."/>
            <person name="Kato J."/>
        </authorList>
    </citation>
    <scope>NUCLEOTIDE SEQUENCE [LARGE SCALE GENOMIC DNA]</scope>
    <source>
        <strain evidence="2 3">B4</strain>
        <plasmid evidence="2">pROB02</plasmid>
    </source>
</reference>
<dbReference type="SUPFAM" id="SSF100950">
    <property type="entry name" value="NagB/RpiA/CoA transferase-like"/>
    <property type="match status" value="1"/>
</dbReference>
<evidence type="ECO:0000313" key="2">
    <source>
        <dbReference type="EMBL" id="BAH47160.1"/>
    </source>
</evidence>
<sequence>MIDSYSTDELMTVLMARELHNGDLAVTGATSLVPVAACLLAQQLHAPDLTLIMPSGLVNPRPGRLYRSASDGRWVKCAEAVGTGYDLFEMSENGRLDVMFYGGIQIDKHGNINLTKTGLSQGSPPKFRGPGLANTSFAVVSKRIILFSRSHTSRTFVEEVDFVTASGHLSGGSSRAESGITTEGPVVCITPLATFSFDETKAMQVRSIHPGVNPEDVANNTGFNLRQGNWDTTRAPTVNELTTLRQCVDTTGELR</sequence>
<dbReference type="KEGG" id="rop:ROP_pROB02-01470"/>
<dbReference type="GO" id="GO:0008410">
    <property type="term" value="F:CoA-transferase activity"/>
    <property type="evidence" value="ECO:0007669"/>
    <property type="project" value="InterPro"/>
</dbReference>
<gene>
    <name evidence="2" type="ordered locus">ROP_pROB02-01470</name>
</gene>
<dbReference type="OrthoDB" id="9813111at2"/>
<dbReference type="InterPro" id="IPR004165">
    <property type="entry name" value="CoA_trans_fam_I"/>
</dbReference>
<keyword evidence="2" id="KW-0614">Plasmid</keyword>
<dbReference type="Pfam" id="PF01144">
    <property type="entry name" value="CoA_trans"/>
    <property type="match status" value="1"/>
</dbReference>
<dbReference type="PANTHER" id="PTHR43293">
    <property type="entry name" value="ACETATE COA-TRANSFERASE YDIF"/>
    <property type="match status" value="1"/>
</dbReference>
<dbReference type="RefSeq" id="WP_012687199.1">
    <property type="nucleotide sequence ID" value="NC_012521.1"/>
</dbReference>
<dbReference type="PANTHER" id="PTHR43293:SF3">
    <property type="entry name" value="CHOLESTEROL RING-CLEAVING HYDROLASE IPDB SUBUNIT"/>
    <property type="match status" value="1"/>
</dbReference>
<reference evidence="2 3" key="2">
    <citation type="submission" date="2009-03" db="EMBL/GenBank/DDBJ databases">
        <title>Comparison of the complete genome sequences of Rhodococcus erythropolis PR4 and Rhodococcus opacus B4.</title>
        <authorList>
            <person name="Takarada H."/>
            <person name="Sekine M."/>
            <person name="Hosoyama A."/>
            <person name="Yamada R."/>
            <person name="Fujisawa T."/>
            <person name="Omata S."/>
            <person name="Shimizu A."/>
            <person name="Tsukatani N."/>
            <person name="Tanikawa S."/>
            <person name="Fujita N."/>
            <person name="Harayama S."/>
        </authorList>
    </citation>
    <scope>NUCLEOTIDE SEQUENCE [LARGE SCALE GENOMIC DNA]</scope>
    <source>
        <strain evidence="2 3">B4</strain>
        <plasmid evidence="2 3">pROB02</plasmid>
    </source>
</reference>
<keyword evidence="2" id="KW-0808">Transferase</keyword>
<dbReference type="EMBL" id="AP011117">
    <property type="protein sequence ID" value="BAH47160.1"/>
    <property type="molecule type" value="Genomic_DNA"/>
</dbReference>
<dbReference type="SMART" id="SM00882">
    <property type="entry name" value="CoA_trans"/>
    <property type="match status" value="1"/>
</dbReference>
<comment type="similarity">
    <text evidence="1">Belongs to the 3-oxoacid CoA-transferase subunit B family.</text>
</comment>
<dbReference type="EC" id="2.8.3.-" evidence="2"/>
<dbReference type="PATRIC" id="fig|632772.20.peg.8529"/>
<evidence type="ECO:0000256" key="1">
    <source>
        <dbReference type="ARBA" id="ARBA00007047"/>
    </source>
</evidence>
<dbReference type="Proteomes" id="UP000002212">
    <property type="component" value="Plasmid pROB02"/>
</dbReference>
<dbReference type="AlphaFoldDB" id="C1BDV7"/>
<dbReference type="HOGENOM" id="CLU_069088_0_0_11"/>
<dbReference type="InterPro" id="IPR037171">
    <property type="entry name" value="NagB/RpiA_transferase-like"/>
</dbReference>